<dbReference type="OrthoDB" id="25029at2759"/>
<dbReference type="AlphaFoldDB" id="A0A8B8F8U4"/>
<evidence type="ECO:0000313" key="7">
    <source>
        <dbReference type="Proteomes" id="UP000694846"/>
    </source>
</evidence>
<dbReference type="Proteomes" id="UP000694846">
    <property type="component" value="Unplaced"/>
</dbReference>
<evidence type="ECO:0000256" key="1">
    <source>
        <dbReference type="ARBA" id="ARBA00012725"/>
    </source>
</evidence>
<dbReference type="InterPro" id="IPR023797">
    <property type="entry name" value="RNA3'_phos_cyclase_dom"/>
</dbReference>
<dbReference type="Pfam" id="PF01137">
    <property type="entry name" value="RTC"/>
    <property type="match status" value="1"/>
</dbReference>
<dbReference type="PIRSF" id="PIRSF005378">
    <property type="entry name" value="RNA3'_term_phos_cycl_euk"/>
    <property type="match status" value="1"/>
</dbReference>
<dbReference type="GO" id="GO:0005524">
    <property type="term" value="F:ATP binding"/>
    <property type="evidence" value="ECO:0007669"/>
    <property type="project" value="UniProtKB-KW"/>
</dbReference>
<evidence type="ECO:0000313" key="8">
    <source>
        <dbReference type="RefSeq" id="XP_025406772.1"/>
    </source>
</evidence>
<feature type="binding site" evidence="5">
    <location>
        <position position="104"/>
    </location>
    <ligand>
        <name>ATP</name>
        <dbReference type="ChEBI" id="CHEBI:30616"/>
    </ligand>
</feature>
<dbReference type="InterPro" id="IPR036553">
    <property type="entry name" value="RPTC_insert"/>
</dbReference>
<name>A0A8B8F8U4_9HEMI</name>
<dbReference type="GO" id="GO:0006396">
    <property type="term" value="P:RNA processing"/>
    <property type="evidence" value="ECO:0007669"/>
    <property type="project" value="InterPro"/>
</dbReference>
<dbReference type="PANTHER" id="PTHR11096">
    <property type="entry name" value="RNA 3' TERMINAL PHOSPHATE CYCLASE"/>
    <property type="match status" value="1"/>
</dbReference>
<dbReference type="InterPro" id="IPR037136">
    <property type="entry name" value="RNA3'_phos_cyclase_dom_sf"/>
</dbReference>
<dbReference type="Gene3D" id="3.30.360.20">
    <property type="entry name" value="RNA 3'-terminal phosphate cyclase, insert domain"/>
    <property type="match status" value="1"/>
</dbReference>
<accession>A0A8B8F8U4</accession>
<evidence type="ECO:0000256" key="2">
    <source>
        <dbReference type="ARBA" id="ARBA00021428"/>
    </source>
</evidence>
<proteinExistence type="predicted"/>
<dbReference type="Gene3D" id="3.65.10.20">
    <property type="entry name" value="RNA 3'-terminal phosphate cyclase domain"/>
    <property type="match status" value="1"/>
</dbReference>
<comment type="catalytic activity">
    <reaction evidence="3">
        <text>a 3'-end 3'-phospho-ribonucleotide-RNA + ATP = a 3'-end 2',3'-cyclophospho-ribonucleotide-RNA + AMP + diphosphate</text>
        <dbReference type="Rhea" id="RHEA:23976"/>
        <dbReference type="Rhea" id="RHEA-COMP:10463"/>
        <dbReference type="Rhea" id="RHEA-COMP:10464"/>
        <dbReference type="ChEBI" id="CHEBI:30616"/>
        <dbReference type="ChEBI" id="CHEBI:33019"/>
        <dbReference type="ChEBI" id="CHEBI:83062"/>
        <dbReference type="ChEBI" id="CHEBI:83064"/>
        <dbReference type="ChEBI" id="CHEBI:456215"/>
        <dbReference type="EC" id="6.5.1.4"/>
    </reaction>
</comment>
<protein>
    <recommendedName>
        <fullName evidence="2">RNA 3'-terminal phosphate cyclase</fullName>
        <ecNumber evidence="1">6.5.1.4</ecNumber>
    </recommendedName>
</protein>
<keyword evidence="5" id="KW-0067">ATP-binding</keyword>
<dbReference type="RefSeq" id="XP_025406772.1">
    <property type="nucleotide sequence ID" value="XM_025550987.1"/>
</dbReference>
<dbReference type="CTD" id="8634"/>
<dbReference type="GeneID" id="112680788"/>
<keyword evidence="7" id="KW-1185">Reference proteome</keyword>
<dbReference type="InterPro" id="IPR000228">
    <property type="entry name" value="RNA3'_term_phos_cyc"/>
</dbReference>
<dbReference type="NCBIfam" id="TIGR03399">
    <property type="entry name" value="RNA_3prim_cycl"/>
    <property type="match status" value="1"/>
</dbReference>
<evidence type="ECO:0000256" key="5">
    <source>
        <dbReference type="PIRSR" id="PIRSR005378-2"/>
    </source>
</evidence>
<gene>
    <name evidence="8" type="primary">LOC112680788</name>
</gene>
<sequence length="360" mass="39354">MDMKNIDGSILEGGGQILRLSVAFSCLFQQPIKITKIRAGRSNPGLKAQHLSGINLVKEMCRANTNGDQLNSCELSFYPKTLRMGNFNLNVNSQTAASIPLMIQSVLPVAIFSNQNSSITMKGGTDVSFSPSMDYVTNILFPIYKLFGIDCEAHIIKRGFYPKGRGEVLLTVNPIVGYLKPIEINKFGDQPAIKGIIFISGPKHQINKINQIVKDIAIAVKNKLNLSGYHKVTIHTEIGDSEGSGGSLVLVADTGKCLLGSSSLYDMRKSTVDSITDEACHKLLLELEVKSCVDAYTMDNLIIFMALANGKSLVKCREITLHTKTAIHIAEQFTNAKFSIKQTEDGLNEIVCNGIKLKII</sequence>
<dbReference type="GO" id="GO:0005634">
    <property type="term" value="C:nucleus"/>
    <property type="evidence" value="ECO:0007669"/>
    <property type="project" value="TreeGrafter"/>
</dbReference>
<dbReference type="SUPFAM" id="SSF55205">
    <property type="entry name" value="EPT/RTPC-like"/>
    <property type="match status" value="2"/>
</dbReference>
<dbReference type="EC" id="6.5.1.4" evidence="1"/>
<dbReference type="PANTHER" id="PTHR11096:SF0">
    <property type="entry name" value="RNA 3'-TERMINAL PHOSPHATE CYCLASE"/>
    <property type="match status" value="1"/>
</dbReference>
<evidence type="ECO:0000256" key="3">
    <source>
        <dbReference type="ARBA" id="ARBA00024481"/>
    </source>
</evidence>
<evidence type="ECO:0000259" key="6">
    <source>
        <dbReference type="Pfam" id="PF01137"/>
    </source>
</evidence>
<keyword evidence="5" id="KW-0547">Nucleotide-binding</keyword>
<dbReference type="GO" id="GO:0003963">
    <property type="term" value="F:RNA-3'-phosphate cyclase activity"/>
    <property type="evidence" value="ECO:0007669"/>
    <property type="project" value="UniProtKB-EC"/>
</dbReference>
<organism evidence="7 8">
    <name type="scientific">Sipha flava</name>
    <name type="common">yellow sugarcane aphid</name>
    <dbReference type="NCBI Taxonomy" id="143950"/>
    <lineage>
        <taxon>Eukaryota</taxon>
        <taxon>Metazoa</taxon>
        <taxon>Ecdysozoa</taxon>
        <taxon>Arthropoda</taxon>
        <taxon>Hexapoda</taxon>
        <taxon>Insecta</taxon>
        <taxon>Pterygota</taxon>
        <taxon>Neoptera</taxon>
        <taxon>Paraneoptera</taxon>
        <taxon>Hemiptera</taxon>
        <taxon>Sternorrhyncha</taxon>
        <taxon>Aphidomorpha</taxon>
        <taxon>Aphidoidea</taxon>
        <taxon>Aphididae</taxon>
        <taxon>Sipha</taxon>
    </lineage>
</organism>
<feature type="active site" description="Tele-AMP-histidine intermediate" evidence="4">
    <location>
        <position position="322"/>
    </location>
</feature>
<dbReference type="InterPro" id="IPR013792">
    <property type="entry name" value="RNA3'P_cycl/enolpyr_Trfase_a/b"/>
</dbReference>
<evidence type="ECO:0000256" key="4">
    <source>
        <dbReference type="PIRSR" id="PIRSR005378-1"/>
    </source>
</evidence>
<dbReference type="InterPro" id="IPR017770">
    <property type="entry name" value="RNA3'_term_phos_cyc_type_1"/>
</dbReference>
<feature type="domain" description="RNA 3'-terminal phosphate cyclase" evidence="6">
    <location>
        <begin position="11"/>
        <end position="340"/>
    </location>
</feature>
<reference evidence="8" key="1">
    <citation type="submission" date="2025-08" db="UniProtKB">
        <authorList>
            <consortium name="RefSeq"/>
        </authorList>
    </citation>
    <scope>IDENTIFICATION</scope>
    <source>
        <tissue evidence="8">Whole body</tissue>
    </source>
</reference>